<evidence type="ECO:0000256" key="1">
    <source>
        <dbReference type="ARBA" id="ARBA00004141"/>
    </source>
</evidence>
<dbReference type="InterPro" id="IPR018303">
    <property type="entry name" value="ATPase_P-typ_P_site"/>
</dbReference>
<evidence type="ECO:0000259" key="10">
    <source>
        <dbReference type="SMART" id="SM00831"/>
    </source>
</evidence>
<evidence type="ECO:0000256" key="3">
    <source>
        <dbReference type="ARBA" id="ARBA00022692"/>
    </source>
</evidence>
<accession>A0A9D1HKZ5</accession>
<keyword evidence="6" id="KW-1278">Translocase</keyword>
<dbReference type="InterPro" id="IPR044492">
    <property type="entry name" value="P_typ_ATPase_HD_dom"/>
</dbReference>
<comment type="caution">
    <text evidence="11">The sequence shown here is derived from an EMBL/GenBank/DDBJ whole genome shotgun (WGS) entry which is preliminary data.</text>
</comment>
<dbReference type="AlphaFoldDB" id="A0A9D1HKZ5"/>
<dbReference type="SUPFAM" id="SSF81665">
    <property type="entry name" value="Calcium ATPase, transmembrane domain M"/>
    <property type="match status" value="1"/>
</dbReference>
<dbReference type="GO" id="GO:0016887">
    <property type="term" value="F:ATP hydrolysis activity"/>
    <property type="evidence" value="ECO:0007669"/>
    <property type="project" value="InterPro"/>
</dbReference>
<dbReference type="SUPFAM" id="SSF81653">
    <property type="entry name" value="Calcium ATPase, transduction domain A"/>
    <property type="match status" value="1"/>
</dbReference>
<dbReference type="NCBIfam" id="TIGR01494">
    <property type="entry name" value="ATPase_P-type"/>
    <property type="match status" value="2"/>
</dbReference>
<evidence type="ECO:0000256" key="8">
    <source>
        <dbReference type="ARBA" id="ARBA00023136"/>
    </source>
</evidence>
<sequence length="819" mass="90745">MEIKTKMGLSQEEARRRLRRDGYNVLEEKKKPHPAVLFVNQLKDPLVLILLVATIMSMLLGEVLDALIMIAVVMINAVIGIWQEMKAERSLAALRQLNSPTALCLRDGKLIQIDSRELVRGDVVYLRTGTYIPADMTLLESQSLAVDESSLTGESEHVSKRLGDAVFMSTYVTYGSGCGRVEKTGMQTEMGQIASLLNHRERQLTPLEQRMASLSQKLGLLCLGICIGMFLFGLLRGHDFFGMLLTAISLAVAAIPEGLVAIVSIVLALGTVRMAKQNAIMRRLDAIESLGSVNMICSDKTGTLTQNKMQVVRTYPHVTAELSEGMVLCNNAVASEKGYQGSATEKALLAYFQNEDKLSERYPRVKEWPFDSERKRMSTLHRYQDHYRLYTKGALEVVLARCDYVLQEGRVCILEEKHLAMIEKAGNDMAEAALRVLALAFRDVIDPADQLEEHLVFVGMVGMIDPPRPEVKDSIRQCRQAGVEVTMITGDHEKTAFAIARELDITHNVHQVMNGATLATLSDEELYRKVASVRVFARVKPSDKVRIVEACQKHGWLVAMTGDGVNDAPALKKADVGIAMGKTGLDVAKQASDMVLADDHFETITRAIEEGRHIYGNIRKAILYLLSCNLGEIMSIFGALLFFGEEMTILTPVMILWVNLVTDSFPALALGVLPESNDLMKEKPRPKEESLFSHGGLVFTILNGLVIGLMTLVAFRYGLNESESCGRTMAFMVLSLSQLAHTLNLVSEKKSLFQEKGERLKLVLMVILALTVLQLAVVNLGIFWRLLGTLPLSFDQWCVVIGLALSLIGINECVKWFGR</sequence>
<protein>
    <submittedName>
        <fullName evidence="11">Cation-translocating P-type ATPase</fullName>
    </submittedName>
</protein>
<dbReference type="Pfam" id="PF00690">
    <property type="entry name" value="Cation_ATPase_N"/>
    <property type="match status" value="1"/>
</dbReference>
<feature type="transmembrane region" description="Helical" evidence="9">
    <location>
        <begin position="794"/>
        <end position="814"/>
    </location>
</feature>
<name>A0A9D1HKZ5_9FIRM</name>
<dbReference type="InterPro" id="IPR036412">
    <property type="entry name" value="HAD-like_sf"/>
</dbReference>
<keyword evidence="3 9" id="KW-0812">Transmembrane</keyword>
<keyword evidence="8 9" id="KW-0472">Membrane</keyword>
<dbReference type="SFLD" id="SFLDG00002">
    <property type="entry name" value="C1.7:_P-type_atpase_like"/>
    <property type="match status" value="1"/>
</dbReference>
<evidence type="ECO:0000256" key="2">
    <source>
        <dbReference type="ARBA" id="ARBA00005675"/>
    </source>
</evidence>
<dbReference type="SFLD" id="SFLDS00003">
    <property type="entry name" value="Haloacid_Dehalogenase"/>
    <property type="match status" value="1"/>
</dbReference>
<gene>
    <name evidence="11" type="ORF">IAD15_00645</name>
</gene>
<dbReference type="Pfam" id="PF00689">
    <property type="entry name" value="Cation_ATPase_C"/>
    <property type="match status" value="1"/>
</dbReference>
<evidence type="ECO:0000256" key="9">
    <source>
        <dbReference type="SAM" id="Phobius"/>
    </source>
</evidence>
<proteinExistence type="inferred from homology"/>
<reference evidence="11" key="2">
    <citation type="journal article" date="2021" name="PeerJ">
        <title>Extensive microbial diversity within the chicken gut microbiome revealed by metagenomics and culture.</title>
        <authorList>
            <person name="Gilroy R."/>
            <person name="Ravi A."/>
            <person name="Getino M."/>
            <person name="Pursley I."/>
            <person name="Horton D.L."/>
            <person name="Alikhan N.F."/>
            <person name="Baker D."/>
            <person name="Gharbi K."/>
            <person name="Hall N."/>
            <person name="Watson M."/>
            <person name="Adriaenssens E.M."/>
            <person name="Foster-Nyarko E."/>
            <person name="Jarju S."/>
            <person name="Secka A."/>
            <person name="Antonio M."/>
            <person name="Oren A."/>
            <person name="Chaudhuri R.R."/>
            <person name="La Ragione R."/>
            <person name="Hildebrand F."/>
            <person name="Pallen M.J."/>
        </authorList>
    </citation>
    <scope>NUCLEOTIDE SEQUENCE</scope>
    <source>
        <strain evidence="11">CHK195-11698</strain>
    </source>
</reference>
<dbReference type="SUPFAM" id="SSF56784">
    <property type="entry name" value="HAD-like"/>
    <property type="match status" value="1"/>
</dbReference>
<dbReference type="Pfam" id="PF00122">
    <property type="entry name" value="E1-E2_ATPase"/>
    <property type="match status" value="1"/>
</dbReference>
<keyword evidence="7 9" id="KW-1133">Transmembrane helix</keyword>
<dbReference type="Pfam" id="PF13246">
    <property type="entry name" value="Cation_ATPase"/>
    <property type="match status" value="1"/>
</dbReference>
<organism evidence="11 12">
    <name type="scientific">Candidatus Fimiplasma intestinipullorum</name>
    <dbReference type="NCBI Taxonomy" id="2840825"/>
    <lineage>
        <taxon>Bacteria</taxon>
        <taxon>Bacillati</taxon>
        <taxon>Bacillota</taxon>
        <taxon>Clostridia</taxon>
        <taxon>Eubacteriales</taxon>
        <taxon>Candidatus Fimiplasma</taxon>
    </lineage>
</organism>
<dbReference type="SMART" id="SM00831">
    <property type="entry name" value="Cation_ATPase_N"/>
    <property type="match status" value="1"/>
</dbReference>
<evidence type="ECO:0000256" key="5">
    <source>
        <dbReference type="ARBA" id="ARBA00022840"/>
    </source>
</evidence>
<dbReference type="InterPro" id="IPR004014">
    <property type="entry name" value="ATPase_P-typ_cation-transptr_N"/>
</dbReference>
<dbReference type="InterPro" id="IPR008250">
    <property type="entry name" value="ATPase_P-typ_transduc_dom_A_sf"/>
</dbReference>
<evidence type="ECO:0000256" key="7">
    <source>
        <dbReference type="ARBA" id="ARBA00022989"/>
    </source>
</evidence>
<dbReference type="InterPro" id="IPR001757">
    <property type="entry name" value="P_typ_ATPase"/>
</dbReference>
<dbReference type="InterPro" id="IPR023299">
    <property type="entry name" value="ATPase_P-typ_cyto_dom_N"/>
</dbReference>
<dbReference type="InterPro" id="IPR059000">
    <property type="entry name" value="ATPase_P-type_domA"/>
</dbReference>
<comment type="subcellular location">
    <subcellularLocation>
        <location evidence="1">Membrane</location>
        <topology evidence="1">Multi-pass membrane protein</topology>
    </subcellularLocation>
</comment>
<feature type="transmembrane region" description="Helical" evidence="9">
    <location>
        <begin position="759"/>
        <end position="782"/>
    </location>
</feature>
<dbReference type="PRINTS" id="PR00120">
    <property type="entry name" value="HATPASE"/>
</dbReference>
<dbReference type="GO" id="GO:0005524">
    <property type="term" value="F:ATP binding"/>
    <property type="evidence" value="ECO:0007669"/>
    <property type="project" value="UniProtKB-KW"/>
</dbReference>
<dbReference type="PROSITE" id="PS00154">
    <property type="entry name" value="ATPASE_E1_E2"/>
    <property type="match status" value="1"/>
</dbReference>
<feature type="transmembrane region" description="Helical" evidence="9">
    <location>
        <begin position="622"/>
        <end position="643"/>
    </location>
</feature>
<dbReference type="FunFam" id="3.40.50.1000:FF:000028">
    <property type="entry name" value="Calcium-transporting P-type ATPase, putative"/>
    <property type="match status" value="1"/>
</dbReference>
<dbReference type="FunFam" id="3.40.50.1000:FF:000001">
    <property type="entry name" value="Phospholipid-transporting ATPase IC"/>
    <property type="match status" value="1"/>
</dbReference>
<evidence type="ECO:0000313" key="11">
    <source>
        <dbReference type="EMBL" id="HIU12572.1"/>
    </source>
</evidence>
<keyword evidence="5" id="KW-0067">ATP-binding</keyword>
<feature type="transmembrane region" description="Helical" evidence="9">
    <location>
        <begin position="694"/>
        <end position="717"/>
    </location>
</feature>
<dbReference type="SFLD" id="SFLDF00027">
    <property type="entry name" value="p-type_atpase"/>
    <property type="match status" value="1"/>
</dbReference>
<feature type="transmembrane region" description="Helical" evidence="9">
    <location>
        <begin position="218"/>
        <end position="235"/>
    </location>
</feature>
<dbReference type="Gene3D" id="3.40.1110.10">
    <property type="entry name" value="Calcium-transporting ATPase, cytoplasmic domain N"/>
    <property type="match status" value="1"/>
</dbReference>
<comment type="similarity">
    <text evidence="2">Belongs to the cation transport ATPase (P-type) (TC 3.A.3) family. Type IIA subfamily.</text>
</comment>
<dbReference type="InterPro" id="IPR023298">
    <property type="entry name" value="ATPase_P-typ_TM_dom_sf"/>
</dbReference>
<dbReference type="InterPro" id="IPR023214">
    <property type="entry name" value="HAD_sf"/>
</dbReference>
<dbReference type="Gene3D" id="2.70.150.10">
    <property type="entry name" value="Calcium-transporting ATPase, cytoplasmic transduction domain A"/>
    <property type="match status" value="1"/>
</dbReference>
<evidence type="ECO:0000313" key="12">
    <source>
        <dbReference type="Proteomes" id="UP000824175"/>
    </source>
</evidence>
<dbReference type="Gene3D" id="3.40.50.1000">
    <property type="entry name" value="HAD superfamily/HAD-like"/>
    <property type="match status" value="1"/>
</dbReference>
<dbReference type="EMBL" id="DVMJ01000004">
    <property type="protein sequence ID" value="HIU12572.1"/>
    <property type="molecule type" value="Genomic_DNA"/>
</dbReference>
<feature type="transmembrane region" description="Helical" evidence="9">
    <location>
        <begin position="241"/>
        <end position="272"/>
    </location>
</feature>
<dbReference type="PANTHER" id="PTHR42861">
    <property type="entry name" value="CALCIUM-TRANSPORTING ATPASE"/>
    <property type="match status" value="1"/>
</dbReference>
<feature type="transmembrane region" description="Helical" evidence="9">
    <location>
        <begin position="46"/>
        <end position="79"/>
    </location>
</feature>
<evidence type="ECO:0000256" key="6">
    <source>
        <dbReference type="ARBA" id="ARBA00022967"/>
    </source>
</evidence>
<dbReference type="InterPro" id="IPR006068">
    <property type="entry name" value="ATPase_P-typ_cation-transptr_C"/>
</dbReference>
<dbReference type="PRINTS" id="PR00119">
    <property type="entry name" value="CATATPASE"/>
</dbReference>
<dbReference type="Proteomes" id="UP000824175">
    <property type="component" value="Unassembled WGS sequence"/>
</dbReference>
<reference evidence="11" key="1">
    <citation type="submission" date="2020-10" db="EMBL/GenBank/DDBJ databases">
        <authorList>
            <person name="Gilroy R."/>
        </authorList>
    </citation>
    <scope>NUCLEOTIDE SEQUENCE</scope>
    <source>
        <strain evidence="11">CHK195-11698</strain>
    </source>
</reference>
<evidence type="ECO:0000256" key="4">
    <source>
        <dbReference type="ARBA" id="ARBA00022741"/>
    </source>
</evidence>
<keyword evidence="4" id="KW-0547">Nucleotide-binding</keyword>
<dbReference type="Gene3D" id="1.20.1110.10">
    <property type="entry name" value="Calcium-transporting ATPase, transmembrane domain"/>
    <property type="match status" value="2"/>
</dbReference>
<feature type="domain" description="Cation-transporting P-type ATPase N-terminal" evidence="10">
    <location>
        <begin position="1"/>
        <end position="62"/>
    </location>
</feature>
<dbReference type="GO" id="GO:0016020">
    <property type="term" value="C:membrane"/>
    <property type="evidence" value="ECO:0007669"/>
    <property type="project" value="UniProtKB-SubCell"/>
</dbReference>